<dbReference type="GO" id="GO:0000287">
    <property type="term" value="F:magnesium ion binding"/>
    <property type="evidence" value="ECO:0007669"/>
    <property type="project" value="TreeGrafter"/>
</dbReference>
<evidence type="ECO:0000256" key="1">
    <source>
        <dbReference type="ARBA" id="ARBA00022723"/>
    </source>
</evidence>
<dbReference type="AlphaFoldDB" id="A0A222G8D2"/>
<gene>
    <name evidence="4" type="ORF">B5D82_09970</name>
</gene>
<dbReference type="NCBIfam" id="NF001218">
    <property type="entry name" value="PRK00192.1-5"/>
    <property type="match status" value="1"/>
</dbReference>
<dbReference type="PANTHER" id="PTHR10000">
    <property type="entry name" value="PHOSPHOSERINE PHOSPHATASE"/>
    <property type="match status" value="1"/>
</dbReference>
<proteinExistence type="predicted"/>
<dbReference type="Gene3D" id="3.30.980.20">
    <property type="entry name" value="Putative mannosyl-3-phosphoglycerate phosphatase, domain 2"/>
    <property type="match status" value="1"/>
</dbReference>
<dbReference type="Gene3D" id="3.40.50.1000">
    <property type="entry name" value="HAD superfamily/HAD-like"/>
    <property type="match status" value="1"/>
</dbReference>
<dbReference type="EMBL" id="CP020465">
    <property type="protein sequence ID" value="ASP48060.1"/>
    <property type="molecule type" value="Genomic_DNA"/>
</dbReference>
<dbReference type="SUPFAM" id="SSF56784">
    <property type="entry name" value="HAD-like"/>
    <property type="match status" value="1"/>
</dbReference>
<keyword evidence="1" id="KW-0479">Metal-binding</keyword>
<dbReference type="PANTHER" id="PTHR10000:SF8">
    <property type="entry name" value="HAD SUPERFAMILY HYDROLASE-LIKE, TYPE 3"/>
    <property type="match status" value="1"/>
</dbReference>
<dbReference type="GO" id="GO:0005829">
    <property type="term" value="C:cytosol"/>
    <property type="evidence" value="ECO:0007669"/>
    <property type="project" value="TreeGrafter"/>
</dbReference>
<keyword evidence="5" id="KW-1185">Reference proteome</keyword>
<reference evidence="4 5" key="1">
    <citation type="submission" date="2017-08" db="EMBL/GenBank/DDBJ databases">
        <title>Complete genome of Colwellia sp. NB097-1, a psychrophile bacterium ioslated from Bering Sea.</title>
        <authorList>
            <person name="Chen X."/>
        </authorList>
    </citation>
    <scope>NUCLEOTIDE SEQUENCE [LARGE SCALE GENOMIC DNA]</scope>
    <source>
        <strain evidence="4 5">NB097-1</strain>
    </source>
</reference>
<dbReference type="SFLD" id="SFLDG01140">
    <property type="entry name" value="C2.B:_Phosphomannomutase_and_P"/>
    <property type="match status" value="1"/>
</dbReference>
<sequence length="285" mass="32055">MTTKKAIIFSDLDGTLLDHYSYQSTAAELTLQQLRNANIPVILNTSKTFAELEVIHAELKLDTPFIIENGAAIFIPINTFNSQPEDTEIIGNYWVKSFSLPRQHWLNLLSELSAEFSQFYRGFSSLSVAELSDITGLDLAQAERAKQRQYGEPIQWLGDKVTKKAFIEQLVELGASVVHGGRFIHIEGFCDKGQALIWLTEQYREYYNSSSVYTIALGDGENDTPMLEAADIAVQIRSPVHDFPTLYRQYKTSQSRLYGPQGWAESIQQLLAEQLLAAQQGSHSI</sequence>
<evidence type="ECO:0000313" key="4">
    <source>
        <dbReference type="EMBL" id="ASP48060.1"/>
    </source>
</evidence>
<dbReference type="InterPro" id="IPR006379">
    <property type="entry name" value="HAD-SF_hydro_IIB"/>
</dbReference>
<dbReference type="GO" id="GO:0051479">
    <property type="term" value="P:mannosylglycerate biosynthetic process"/>
    <property type="evidence" value="ECO:0007669"/>
    <property type="project" value="InterPro"/>
</dbReference>
<evidence type="ECO:0000256" key="2">
    <source>
        <dbReference type="ARBA" id="ARBA00022801"/>
    </source>
</evidence>
<dbReference type="InterPro" id="IPR006381">
    <property type="entry name" value="HAD-SF-IIB-MPGP"/>
</dbReference>
<dbReference type="InterPro" id="IPR036412">
    <property type="entry name" value="HAD-like_sf"/>
</dbReference>
<dbReference type="InterPro" id="IPR023214">
    <property type="entry name" value="HAD_sf"/>
</dbReference>
<dbReference type="GO" id="GO:0050531">
    <property type="term" value="F:mannosyl-3-phosphoglycerate phosphatase activity"/>
    <property type="evidence" value="ECO:0007669"/>
    <property type="project" value="InterPro"/>
</dbReference>
<dbReference type="RefSeq" id="WP_081151234.1">
    <property type="nucleotide sequence ID" value="NZ_CP020465.1"/>
</dbReference>
<evidence type="ECO:0000256" key="3">
    <source>
        <dbReference type="ARBA" id="ARBA00022842"/>
    </source>
</evidence>
<name>A0A222G8D2_9GAMM</name>
<dbReference type="NCBIfam" id="TIGR01486">
    <property type="entry name" value="HAD-SF-IIB-MPGP"/>
    <property type="match status" value="1"/>
</dbReference>
<dbReference type="OrthoDB" id="193379at2"/>
<dbReference type="NCBIfam" id="TIGR01484">
    <property type="entry name" value="HAD-SF-IIB"/>
    <property type="match status" value="1"/>
</dbReference>
<organism evidence="4 5">
    <name type="scientific">Cognaticolwellia beringensis</name>
    <dbReference type="NCBI Taxonomy" id="1967665"/>
    <lineage>
        <taxon>Bacteria</taxon>
        <taxon>Pseudomonadati</taxon>
        <taxon>Pseudomonadota</taxon>
        <taxon>Gammaproteobacteria</taxon>
        <taxon>Alteromonadales</taxon>
        <taxon>Colwelliaceae</taxon>
        <taxon>Cognaticolwellia</taxon>
    </lineage>
</organism>
<keyword evidence="2" id="KW-0378">Hydrolase</keyword>
<dbReference type="Pfam" id="PF08282">
    <property type="entry name" value="Hydrolase_3"/>
    <property type="match status" value="2"/>
</dbReference>
<keyword evidence="3" id="KW-0460">Magnesium</keyword>
<dbReference type="KEGG" id="cber:B5D82_09970"/>
<dbReference type="SFLD" id="SFLDS00003">
    <property type="entry name" value="Haloacid_Dehalogenase"/>
    <property type="match status" value="1"/>
</dbReference>
<protein>
    <submittedName>
        <fullName evidence="4">Mannosyl-3-phosphoglycerate phosphatase</fullName>
    </submittedName>
</protein>
<dbReference type="Proteomes" id="UP000202259">
    <property type="component" value="Chromosome"/>
</dbReference>
<dbReference type="SFLD" id="SFLDG01142">
    <property type="entry name" value="C2.B.2:_Mannosyl-3-phosphoglyc"/>
    <property type="match status" value="1"/>
</dbReference>
<accession>A0A222G8D2</accession>
<evidence type="ECO:0000313" key="5">
    <source>
        <dbReference type="Proteomes" id="UP000202259"/>
    </source>
</evidence>